<keyword evidence="11" id="KW-0460">Magnesium</keyword>
<dbReference type="EMBL" id="JAUSVY010000004">
    <property type="protein sequence ID" value="MDQ0505433.1"/>
    <property type="molecule type" value="Genomic_DNA"/>
</dbReference>
<dbReference type="InterPro" id="IPR010121">
    <property type="entry name" value="Pyruvate_phosphate_dikinase"/>
</dbReference>
<dbReference type="InterPro" id="IPR000121">
    <property type="entry name" value="PEP_util_C"/>
</dbReference>
<proteinExistence type="inferred from homology"/>
<dbReference type="PANTHER" id="PTHR22931">
    <property type="entry name" value="PHOSPHOENOLPYRUVATE DIKINASE-RELATED"/>
    <property type="match status" value="1"/>
</dbReference>
<keyword evidence="9" id="KW-0418">Kinase</keyword>
<dbReference type="PROSITE" id="PS00370">
    <property type="entry name" value="PEP_ENZYMES_PHOS_SITE"/>
    <property type="match status" value="1"/>
</dbReference>
<evidence type="ECO:0000256" key="1">
    <source>
        <dbReference type="ARBA" id="ARBA00001946"/>
    </source>
</evidence>
<dbReference type="PIRSF" id="PIRSF000853">
    <property type="entry name" value="PPDK"/>
    <property type="match status" value="1"/>
</dbReference>
<reference evidence="16 17" key="1">
    <citation type="submission" date="2023-07" db="EMBL/GenBank/DDBJ databases">
        <title>Genomic Encyclopedia of Type Strains, Phase IV (KMG-IV): sequencing the most valuable type-strain genomes for metagenomic binning, comparative biology and taxonomic classification.</title>
        <authorList>
            <person name="Goeker M."/>
        </authorList>
    </citation>
    <scope>NUCLEOTIDE SEQUENCE [LARGE SCALE GENOMIC DNA]</scope>
    <source>
        <strain evidence="16 17">DSM 3770</strain>
    </source>
</reference>
<keyword evidence="7" id="KW-0479">Metal-binding</keyword>
<gene>
    <name evidence="16" type="ORF">QOZ94_002229</name>
</gene>
<evidence type="ECO:0000256" key="4">
    <source>
        <dbReference type="ARBA" id="ARBA00011994"/>
    </source>
</evidence>
<dbReference type="SUPFAM" id="SSF56059">
    <property type="entry name" value="Glutathione synthetase ATP-binding domain-like"/>
    <property type="match status" value="1"/>
</dbReference>
<dbReference type="GO" id="GO:0050242">
    <property type="term" value="F:pyruvate, phosphate dikinase activity"/>
    <property type="evidence" value="ECO:0007669"/>
    <property type="project" value="UniProtKB-EC"/>
</dbReference>
<keyword evidence="6 16" id="KW-0808">Transferase</keyword>
<comment type="cofactor">
    <cofactor evidence="1 12">
        <name>Mg(2+)</name>
        <dbReference type="ChEBI" id="CHEBI:18420"/>
    </cofactor>
</comment>
<dbReference type="Gene3D" id="1.20.80.30">
    <property type="match status" value="1"/>
</dbReference>
<comment type="function">
    <text evidence="2">Catalyzes the reversible phosphorylation of pyruvate and phosphate.</text>
</comment>
<dbReference type="InterPro" id="IPR008279">
    <property type="entry name" value="PEP-util_enz_mobile_dom"/>
</dbReference>
<feature type="domain" description="PEP-utilising enzyme C-terminal" evidence="15">
    <location>
        <begin position="531"/>
        <end position="882"/>
    </location>
</feature>
<dbReference type="PANTHER" id="PTHR22931:SF9">
    <property type="entry name" value="PYRUVATE, PHOSPHATE DIKINASE 1, CHLOROPLASTIC"/>
    <property type="match status" value="1"/>
</dbReference>
<evidence type="ECO:0000256" key="10">
    <source>
        <dbReference type="ARBA" id="ARBA00022840"/>
    </source>
</evidence>
<dbReference type="Proteomes" id="UP001241747">
    <property type="component" value="Unassembled WGS sequence"/>
</dbReference>
<sequence>MTKWVYTFGDGKAEGKADMKNLLGGKGANLAEMSNLGLPVPPGFTITTEVCTYYYAHGETYPAELKGDVEKALAQVGELTGKSFGDAANPLLVSVRSGARASMPGMMDTVLNLGLNDETVDAVAKLAGDRRFAYDSYRRFITMYSDVVMGVAHHHYEEILEHYKVEKGYILDTELSADDWAFLITKYKAKYQAELGKPFPQDPHEQLWGAIGAVFGSWMNNRAITYRRLHAIPESWGTAVNVQSMVFGNMGETSATGVAFTRNPSTGENALYGEFLVNAQGEDVVAGIRTPQDLTERARIHAGSTKPSMEAALPEAFKAFERISHILENHYRDMQDMEFTVEKGKLWMLQTRSGKRTGKAALRIAVELANEGLITEEEAVGRVEPGSLDQLLHPAIDPKAERTVLTTGLPASPGAASGAIVFSADEAEAWKDKGRKVILVRAETSPEDINGMHAAEGILTSRGGMTSHAAVVARGMGKPCVSGAGALRIDYAAQTMTVSGETFKKGDLITIDGGTGQVLKGEVPMQQPELSGEFATLMGWADKVRRLKVRANAETPADARMARSFGAEGIGLCRTEHMFFDAGRILAVREMILADDEAGRRAALAKLLPMQRDDFVELFEIMKGLPVTIRLLDPPLHEFLPHTEAETLEVAKSLGVDVERIERRNKELHEMNPMLGFRGCRIAIAFPEIAEMQARAIFEAAVIAAKTTGETVVPEIMVPLIATKAELDIVGAVIRKAAAAVEEETGAKLTFQVGTMIELPRAALQADKIAESAEFFSFGTNDLTQTTFGVSRDDAGTFLGTYVQKGIVETDPFVSIDVDGVGQLVKLGAERGRATRPNLKLGICGEHGGDPASVKFCDSIGLDYVSCSPFRVPIARLAAAQAALAHRKA</sequence>
<evidence type="ECO:0000256" key="9">
    <source>
        <dbReference type="ARBA" id="ARBA00022777"/>
    </source>
</evidence>
<organism evidence="16 17">
    <name type="scientific">Xanthobacter agilis</name>
    <dbReference type="NCBI Taxonomy" id="47492"/>
    <lineage>
        <taxon>Bacteria</taxon>
        <taxon>Pseudomonadati</taxon>
        <taxon>Pseudomonadota</taxon>
        <taxon>Alphaproteobacteria</taxon>
        <taxon>Hyphomicrobiales</taxon>
        <taxon>Xanthobacteraceae</taxon>
        <taxon>Xanthobacter</taxon>
    </lineage>
</organism>
<evidence type="ECO:0000256" key="7">
    <source>
        <dbReference type="ARBA" id="ARBA00022723"/>
    </source>
</evidence>
<evidence type="ECO:0000256" key="5">
    <source>
        <dbReference type="ARBA" id="ARBA00020138"/>
    </source>
</evidence>
<evidence type="ECO:0000256" key="11">
    <source>
        <dbReference type="ARBA" id="ARBA00022842"/>
    </source>
</evidence>
<feature type="domain" description="Pyruvate phosphate dikinase AMP/ATP-binding" evidence="14">
    <location>
        <begin position="63"/>
        <end position="295"/>
    </location>
</feature>
<keyword evidence="17" id="KW-1185">Reference proteome</keyword>
<evidence type="ECO:0000259" key="13">
    <source>
        <dbReference type="Pfam" id="PF00391"/>
    </source>
</evidence>
<evidence type="ECO:0000256" key="6">
    <source>
        <dbReference type="ARBA" id="ARBA00022679"/>
    </source>
</evidence>
<dbReference type="Gene3D" id="3.20.20.60">
    <property type="entry name" value="Phosphoenolpyruvate-binding domains"/>
    <property type="match status" value="1"/>
</dbReference>
<dbReference type="InterPro" id="IPR018274">
    <property type="entry name" value="PEP_util_AS"/>
</dbReference>
<dbReference type="InterPro" id="IPR040442">
    <property type="entry name" value="Pyrv_kinase-like_dom_sf"/>
</dbReference>
<dbReference type="InterPro" id="IPR013815">
    <property type="entry name" value="ATP_grasp_subdomain_1"/>
</dbReference>
<dbReference type="Pfam" id="PF02896">
    <property type="entry name" value="PEP-utilizers_C"/>
    <property type="match status" value="1"/>
</dbReference>
<keyword evidence="16" id="KW-0670">Pyruvate</keyword>
<evidence type="ECO:0000256" key="8">
    <source>
        <dbReference type="ARBA" id="ARBA00022741"/>
    </source>
</evidence>
<dbReference type="Gene3D" id="3.30.470.20">
    <property type="entry name" value="ATP-grasp fold, B domain"/>
    <property type="match status" value="1"/>
</dbReference>
<dbReference type="SUPFAM" id="SSF51621">
    <property type="entry name" value="Phosphoenolpyruvate/pyruvate domain"/>
    <property type="match status" value="1"/>
</dbReference>
<dbReference type="InterPro" id="IPR036637">
    <property type="entry name" value="Phosphohistidine_dom_sf"/>
</dbReference>
<dbReference type="InterPro" id="IPR002192">
    <property type="entry name" value="PPDK_AMP/ATP-bd"/>
</dbReference>
<feature type="domain" description="PEP-utilising enzyme mobile" evidence="13">
    <location>
        <begin position="436"/>
        <end position="516"/>
    </location>
</feature>
<dbReference type="InterPro" id="IPR023151">
    <property type="entry name" value="PEP_util_CS"/>
</dbReference>
<dbReference type="Gene3D" id="3.30.1490.20">
    <property type="entry name" value="ATP-grasp fold, A domain"/>
    <property type="match status" value="1"/>
</dbReference>
<evidence type="ECO:0000259" key="14">
    <source>
        <dbReference type="Pfam" id="PF01326"/>
    </source>
</evidence>
<keyword evidence="10" id="KW-0067">ATP-binding</keyword>
<dbReference type="Gene3D" id="1.10.189.10">
    <property type="entry name" value="Pyruvate Phosphate Dikinase, domain 2"/>
    <property type="match status" value="1"/>
</dbReference>
<evidence type="ECO:0000256" key="3">
    <source>
        <dbReference type="ARBA" id="ARBA00007837"/>
    </source>
</evidence>
<feature type="domain" description="Pyruvate phosphate dikinase AMP/ATP-binding" evidence="14">
    <location>
        <begin position="317"/>
        <end position="365"/>
    </location>
</feature>
<accession>A0ABU0LE90</accession>
<evidence type="ECO:0000256" key="2">
    <source>
        <dbReference type="ARBA" id="ARBA00003144"/>
    </source>
</evidence>
<dbReference type="SUPFAM" id="SSF52009">
    <property type="entry name" value="Phosphohistidine domain"/>
    <property type="match status" value="1"/>
</dbReference>
<comment type="catalytic activity">
    <reaction evidence="12">
        <text>pyruvate + phosphate + ATP = phosphoenolpyruvate + AMP + diphosphate + H(+)</text>
        <dbReference type="Rhea" id="RHEA:10756"/>
        <dbReference type="ChEBI" id="CHEBI:15361"/>
        <dbReference type="ChEBI" id="CHEBI:15378"/>
        <dbReference type="ChEBI" id="CHEBI:30616"/>
        <dbReference type="ChEBI" id="CHEBI:33019"/>
        <dbReference type="ChEBI" id="CHEBI:43474"/>
        <dbReference type="ChEBI" id="CHEBI:58702"/>
        <dbReference type="ChEBI" id="CHEBI:456215"/>
        <dbReference type="EC" id="2.7.9.1"/>
    </reaction>
</comment>
<evidence type="ECO:0000259" key="15">
    <source>
        <dbReference type="Pfam" id="PF02896"/>
    </source>
</evidence>
<evidence type="ECO:0000313" key="16">
    <source>
        <dbReference type="EMBL" id="MDQ0505433.1"/>
    </source>
</evidence>
<dbReference type="NCBIfam" id="TIGR01828">
    <property type="entry name" value="pyru_phos_dikin"/>
    <property type="match status" value="1"/>
</dbReference>
<name>A0ABU0LE90_XANAG</name>
<protein>
    <recommendedName>
        <fullName evidence="5 12">Pyruvate, phosphate dikinase</fullName>
        <ecNumber evidence="4 12">2.7.9.1</ecNumber>
    </recommendedName>
</protein>
<comment type="similarity">
    <text evidence="3 12">Belongs to the PEP-utilizing enzyme family.</text>
</comment>
<comment type="caution">
    <text evidence="16">The sequence shown here is derived from an EMBL/GenBank/DDBJ whole genome shotgun (WGS) entry which is preliminary data.</text>
</comment>
<keyword evidence="8" id="KW-0547">Nucleotide-binding</keyword>
<dbReference type="Gene3D" id="3.50.30.10">
    <property type="entry name" value="Phosphohistidine domain"/>
    <property type="match status" value="1"/>
</dbReference>
<dbReference type="InterPro" id="IPR015813">
    <property type="entry name" value="Pyrv/PenolPyrv_kinase-like_dom"/>
</dbReference>
<dbReference type="PROSITE" id="PS00742">
    <property type="entry name" value="PEP_ENZYMES_2"/>
    <property type="match status" value="1"/>
</dbReference>
<dbReference type="Pfam" id="PF01326">
    <property type="entry name" value="PPDK_N"/>
    <property type="match status" value="3"/>
</dbReference>
<evidence type="ECO:0000313" key="17">
    <source>
        <dbReference type="Proteomes" id="UP001241747"/>
    </source>
</evidence>
<evidence type="ECO:0000256" key="12">
    <source>
        <dbReference type="PIRNR" id="PIRNR000853"/>
    </source>
</evidence>
<dbReference type="NCBIfam" id="NF004531">
    <property type="entry name" value="PRK05878.1"/>
    <property type="match status" value="1"/>
</dbReference>
<feature type="domain" description="Pyruvate phosphate dikinase AMP/ATP-binding" evidence="14">
    <location>
        <begin position="21"/>
        <end position="58"/>
    </location>
</feature>
<dbReference type="Pfam" id="PF00391">
    <property type="entry name" value="PEP-utilizers"/>
    <property type="match status" value="1"/>
</dbReference>
<dbReference type="RefSeq" id="WP_237344100.1">
    <property type="nucleotide sequence ID" value="NZ_JABWGX010000002.1"/>
</dbReference>
<dbReference type="EC" id="2.7.9.1" evidence="4 12"/>